<evidence type="ECO:0000313" key="2">
    <source>
        <dbReference type="EMBL" id="GAB37397.1"/>
    </source>
</evidence>
<dbReference type="EMBL" id="BAFC01000007">
    <property type="protein sequence ID" value="GAB37397.1"/>
    <property type="molecule type" value="Genomic_DNA"/>
</dbReference>
<organism evidence="2 3">
    <name type="scientific">Gordonia sputi NBRC 100414</name>
    <dbReference type="NCBI Taxonomy" id="1089453"/>
    <lineage>
        <taxon>Bacteria</taxon>
        <taxon>Bacillati</taxon>
        <taxon>Actinomycetota</taxon>
        <taxon>Actinomycetes</taxon>
        <taxon>Mycobacteriales</taxon>
        <taxon>Gordoniaceae</taxon>
        <taxon>Gordonia</taxon>
    </lineage>
</organism>
<name>H5TV89_9ACTN</name>
<evidence type="ECO:0000313" key="3">
    <source>
        <dbReference type="Proteomes" id="UP000005845"/>
    </source>
</evidence>
<dbReference type="PANTHER" id="PTHR22642">
    <property type="entry name" value="IMIDAZOLONEPROPIONASE"/>
    <property type="match status" value="1"/>
</dbReference>
<reference evidence="2 3" key="1">
    <citation type="submission" date="2012-02" db="EMBL/GenBank/DDBJ databases">
        <title>Whole genome shotgun sequence of Gordonia sputi NBRC 100414.</title>
        <authorList>
            <person name="Yoshida I."/>
            <person name="Hosoyama A."/>
            <person name="Tsuchikane K."/>
            <person name="Katsumata H."/>
            <person name="Yamazaki S."/>
            <person name="Fujita N."/>
        </authorList>
    </citation>
    <scope>NUCLEOTIDE SEQUENCE [LARGE SCALE GENOMIC DNA]</scope>
    <source>
        <strain evidence="2 3">NBRC 100414</strain>
    </source>
</reference>
<dbReference type="Gene3D" id="3.20.20.140">
    <property type="entry name" value="Metal-dependent hydrolases"/>
    <property type="match status" value="1"/>
</dbReference>
<dbReference type="SUPFAM" id="SSF51556">
    <property type="entry name" value="Metallo-dependent hydrolases"/>
    <property type="match status" value="1"/>
</dbReference>
<dbReference type="CDD" id="cd01300">
    <property type="entry name" value="YtcJ_like"/>
    <property type="match status" value="1"/>
</dbReference>
<dbReference type="Gene3D" id="3.10.310.70">
    <property type="match status" value="1"/>
</dbReference>
<dbReference type="InterPro" id="IPR013108">
    <property type="entry name" value="Amidohydro_3"/>
</dbReference>
<accession>H5TV89</accession>
<protein>
    <recommendedName>
        <fullName evidence="1">Amidohydrolase 3 domain-containing protein</fullName>
    </recommendedName>
</protein>
<dbReference type="AlphaFoldDB" id="H5TV89"/>
<evidence type="ECO:0000259" key="1">
    <source>
        <dbReference type="Pfam" id="PF07969"/>
    </source>
</evidence>
<comment type="caution">
    <text evidence="2">The sequence shown here is derived from an EMBL/GenBank/DDBJ whole genome shotgun (WGS) entry which is preliminary data.</text>
</comment>
<dbReference type="Gene3D" id="2.30.40.10">
    <property type="entry name" value="Urease, subunit C, domain 1"/>
    <property type="match status" value="1"/>
</dbReference>
<dbReference type="InterPro" id="IPR033932">
    <property type="entry name" value="YtcJ-like"/>
</dbReference>
<dbReference type="Proteomes" id="UP000005845">
    <property type="component" value="Unassembled WGS sequence"/>
</dbReference>
<dbReference type="PANTHER" id="PTHR22642:SF2">
    <property type="entry name" value="PROTEIN LONG AFTER FAR-RED 3"/>
    <property type="match status" value="1"/>
</dbReference>
<dbReference type="Pfam" id="PF07969">
    <property type="entry name" value="Amidohydro_3"/>
    <property type="match status" value="1"/>
</dbReference>
<dbReference type="GO" id="GO:0016810">
    <property type="term" value="F:hydrolase activity, acting on carbon-nitrogen (but not peptide) bonds"/>
    <property type="evidence" value="ECO:0007669"/>
    <property type="project" value="InterPro"/>
</dbReference>
<feature type="domain" description="Amidohydrolase 3" evidence="1">
    <location>
        <begin position="78"/>
        <end position="570"/>
    </location>
</feature>
<proteinExistence type="predicted"/>
<dbReference type="InterPro" id="IPR032466">
    <property type="entry name" value="Metal_Hydrolase"/>
</dbReference>
<dbReference type="InterPro" id="IPR011059">
    <property type="entry name" value="Metal-dep_hydrolase_composite"/>
</dbReference>
<dbReference type="eggNOG" id="COG1574">
    <property type="taxonomic scope" value="Bacteria"/>
</dbReference>
<dbReference type="SUPFAM" id="SSF51338">
    <property type="entry name" value="Composite domain of metallo-dependent hydrolases"/>
    <property type="match status" value="1"/>
</dbReference>
<sequence length="575" mass="61376">MGELVAVVGREAVGPGCRHGRIATLVAVPLPDTVFHSGPVFDGHRLHDGMAVGVRSGRVVAVGAVERVVAQIPWAERVDLNGRLLHPGFTDAHIHALSAGVDRNACDLTDAEDASQTLDAIAAYARATDREWIVGSGWTMSHFNRGCPTATALDAVVADRPAFLLNRDHHDAWVNTRALELAGIDATTPDPSDGRIERAADGSPTGTLHEGAMDLVSRLVPQPDVDEQYAGLLTAQEYLHSLGITGWQEAIVGEYPGMADLDSVYTAAEESGDLTADVVGASWLPRDLDRWAIDDVVTGFATRRASTAGRRWSMHSVKIMVDGVVENRTAAMSEPYCHDCACAPADTGLTYFDQKVLTEAVIACDAAGLDIHFHAIGDAAVTAALDAVESARVANGLTAGRHHIAHLQLVRPEDLGRFVQLGVTVNMQALWACNDDSMVTLVRAAIGDERYQWHYPFGSLARSGASLAMGSDWAVSTPDPWAAISVAVNRIPPGEDVEPLLPAEALDLTTALAAYTSGSAHLNRRGQVGTIRPGTRADLVIADRNPFAGQQDSLWRTRADLTVADGEIVYERTNP</sequence>
<keyword evidence="3" id="KW-1185">Reference proteome</keyword>
<gene>
    <name evidence="2" type="ORF">GOSPT_007_00070</name>
</gene>